<evidence type="ECO:0000313" key="2">
    <source>
        <dbReference type="EMBL" id="KAH6869120.1"/>
    </source>
</evidence>
<name>A0A9P8VPK3_9HYPO</name>
<keyword evidence="1" id="KW-0472">Membrane</keyword>
<keyword evidence="1" id="KW-0812">Transmembrane</keyword>
<keyword evidence="3" id="KW-1185">Reference proteome</keyword>
<dbReference type="OrthoDB" id="5279542at2759"/>
<evidence type="ECO:0000256" key="1">
    <source>
        <dbReference type="SAM" id="Phobius"/>
    </source>
</evidence>
<feature type="transmembrane region" description="Helical" evidence="1">
    <location>
        <begin position="53"/>
        <end position="74"/>
    </location>
</feature>
<reference evidence="2 3" key="1">
    <citation type="journal article" date="2021" name="Nat. Commun.">
        <title>Genetic determinants of endophytism in the Arabidopsis root mycobiome.</title>
        <authorList>
            <person name="Mesny F."/>
            <person name="Miyauchi S."/>
            <person name="Thiergart T."/>
            <person name="Pickel B."/>
            <person name="Atanasova L."/>
            <person name="Karlsson M."/>
            <person name="Huettel B."/>
            <person name="Barry K.W."/>
            <person name="Haridas S."/>
            <person name="Chen C."/>
            <person name="Bauer D."/>
            <person name="Andreopoulos W."/>
            <person name="Pangilinan J."/>
            <person name="LaButti K."/>
            <person name="Riley R."/>
            <person name="Lipzen A."/>
            <person name="Clum A."/>
            <person name="Drula E."/>
            <person name="Henrissat B."/>
            <person name="Kohler A."/>
            <person name="Grigoriev I.V."/>
            <person name="Martin F.M."/>
            <person name="Hacquard S."/>
        </authorList>
    </citation>
    <scope>NUCLEOTIDE SEQUENCE [LARGE SCALE GENOMIC DNA]</scope>
    <source>
        <strain evidence="2 3">MPI-CAGE-CH-0241</strain>
    </source>
</reference>
<feature type="transmembrane region" description="Helical" evidence="1">
    <location>
        <begin position="94"/>
        <end position="115"/>
    </location>
</feature>
<dbReference type="AlphaFoldDB" id="A0A9P8VPK3"/>
<dbReference type="EMBL" id="JAGPYM010000080">
    <property type="protein sequence ID" value="KAH6869120.1"/>
    <property type="molecule type" value="Genomic_DNA"/>
</dbReference>
<organism evidence="2 3">
    <name type="scientific">Thelonectria olida</name>
    <dbReference type="NCBI Taxonomy" id="1576542"/>
    <lineage>
        <taxon>Eukaryota</taxon>
        <taxon>Fungi</taxon>
        <taxon>Dikarya</taxon>
        <taxon>Ascomycota</taxon>
        <taxon>Pezizomycotina</taxon>
        <taxon>Sordariomycetes</taxon>
        <taxon>Hypocreomycetidae</taxon>
        <taxon>Hypocreales</taxon>
        <taxon>Nectriaceae</taxon>
        <taxon>Thelonectria</taxon>
    </lineage>
</organism>
<evidence type="ECO:0000313" key="3">
    <source>
        <dbReference type="Proteomes" id="UP000777438"/>
    </source>
</evidence>
<dbReference type="Proteomes" id="UP000777438">
    <property type="component" value="Unassembled WGS sequence"/>
</dbReference>
<comment type="caution">
    <text evidence="2">The sequence shown here is derived from an EMBL/GenBank/DDBJ whole genome shotgun (WGS) entry which is preliminary data.</text>
</comment>
<accession>A0A9P8VPK3</accession>
<sequence length="183" mass="20874">MSNPQQPLLPQSNHTPAVYVSPPYIWVAKLTLRICSILTCIIIFCLTRFRVSWFFSLFDVIIFITGVAFFWSFAEAICLTVRQGRRGIHPSACVGIDLLTWIVYFGAGTTMLLSGCTIDFGDLSPDDRRKLYRNRALFACCVVQMFFHMGLFSIARYETFVRKYNSRIPFSQDGYGGTVTFND</sequence>
<proteinExistence type="predicted"/>
<feature type="transmembrane region" description="Helical" evidence="1">
    <location>
        <begin position="136"/>
        <end position="155"/>
    </location>
</feature>
<protein>
    <submittedName>
        <fullName evidence="2">Uncharacterized protein</fullName>
    </submittedName>
</protein>
<feature type="transmembrane region" description="Helical" evidence="1">
    <location>
        <begin position="24"/>
        <end position="46"/>
    </location>
</feature>
<gene>
    <name evidence="2" type="ORF">B0T10DRAFT_611646</name>
</gene>
<keyword evidence="1" id="KW-1133">Transmembrane helix</keyword>